<evidence type="ECO:0000256" key="2">
    <source>
        <dbReference type="ARBA" id="ARBA00022692"/>
    </source>
</evidence>
<feature type="transmembrane region" description="Helical" evidence="6">
    <location>
        <begin position="228"/>
        <end position="252"/>
    </location>
</feature>
<feature type="transmembrane region" description="Helical" evidence="6">
    <location>
        <begin position="134"/>
        <end position="154"/>
    </location>
</feature>
<dbReference type="Pfam" id="PF07690">
    <property type="entry name" value="MFS_1"/>
    <property type="match status" value="1"/>
</dbReference>
<feature type="transmembrane region" description="Helical" evidence="6">
    <location>
        <begin position="347"/>
        <end position="366"/>
    </location>
</feature>
<dbReference type="GO" id="GO:0022857">
    <property type="term" value="F:transmembrane transporter activity"/>
    <property type="evidence" value="ECO:0007669"/>
    <property type="project" value="InterPro"/>
</dbReference>
<feature type="transmembrane region" description="Helical" evidence="6">
    <location>
        <begin position="166"/>
        <end position="189"/>
    </location>
</feature>
<dbReference type="InterPro" id="IPR011701">
    <property type="entry name" value="MFS"/>
</dbReference>
<evidence type="ECO:0000256" key="3">
    <source>
        <dbReference type="ARBA" id="ARBA00022989"/>
    </source>
</evidence>
<keyword evidence="4 6" id="KW-0472">Membrane</keyword>
<gene>
    <name evidence="7" type="ORF">NLU13_4662</name>
</gene>
<dbReference type="PANTHER" id="PTHR23507:SF1">
    <property type="entry name" value="FI18259P1-RELATED"/>
    <property type="match status" value="1"/>
</dbReference>
<keyword evidence="2 6" id="KW-0812">Transmembrane</keyword>
<evidence type="ECO:0000313" key="7">
    <source>
        <dbReference type="EMBL" id="KAK0388418.1"/>
    </source>
</evidence>
<feature type="transmembrane region" description="Helical" evidence="6">
    <location>
        <begin position="106"/>
        <end position="127"/>
    </location>
</feature>
<name>A0AA39GJA9_SARSR</name>
<dbReference type="InterPro" id="IPR036259">
    <property type="entry name" value="MFS_trans_sf"/>
</dbReference>
<organism evidence="7 8">
    <name type="scientific">Sarocladium strictum</name>
    <name type="common">Black bundle disease fungus</name>
    <name type="synonym">Acremonium strictum</name>
    <dbReference type="NCBI Taxonomy" id="5046"/>
    <lineage>
        <taxon>Eukaryota</taxon>
        <taxon>Fungi</taxon>
        <taxon>Dikarya</taxon>
        <taxon>Ascomycota</taxon>
        <taxon>Pezizomycotina</taxon>
        <taxon>Sordariomycetes</taxon>
        <taxon>Hypocreomycetidae</taxon>
        <taxon>Hypocreales</taxon>
        <taxon>Sarocladiaceae</taxon>
        <taxon>Sarocladium</taxon>
    </lineage>
</organism>
<reference evidence="7" key="1">
    <citation type="submission" date="2022-10" db="EMBL/GenBank/DDBJ databases">
        <title>Determination and structural analysis of whole genome sequence of Sarocladium strictum F4-1.</title>
        <authorList>
            <person name="Hu L."/>
            <person name="Jiang Y."/>
        </authorList>
    </citation>
    <scope>NUCLEOTIDE SEQUENCE</scope>
    <source>
        <strain evidence="7">F4-1</strain>
    </source>
</reference>
<evidence type="ECO:0000313" key="8">
    <source>
        <dbReference type="Proteomes" id="UP001175261"/>
    </source>
</evidence>
<sequence length="479" mass="51352">MDGNEERQPLLSPSVQSSAEAGCVPPTDANKVEALQWSYRQVVFCVALMLIFSFGSAIQVTPMSQLLEGILCQQLSKNGTSSSTVTVAGDFCKEPKVQSELSKVQAWMNTLEIVPGILVAAPYGALADRRGYRVVLTAASLGVLVQNACQMVIYSYPSIFPIRLLWATPIITLVGGGTAVLIPMLFAIVTAAVSEAQRSTAFFYLGAATQVGSLLSSPAAYLCMKVNVWLPVFIGFGCLGIATGICLVIPVAEHNVKPENTSSTRDSQGDDAHEEGRTLHRWLSHATQQTDAMFRWVGDHKSVTLFLITLLLTTLGKYASALEMQYISQRYKWSWSEAGLVLTSRSVTSLLLFTTVLPAAGNLLLFKGFTSISKDLCLARISLLLMAAGAVGVGLAPTIMGSMVAPIHTGLLYTIIAIFEALGTLTAGPLLAQVLNVGLAWGGRWIGLPFLATGLMYSASWLIIWPVGVPVDAERQDDD</sequence>
<keyword evidence="3 6" id="KW-1133">Transmembrane helix</keyword>
<dbReference type="SUPFAM" id="SSF103473">
    <property type="entry name" value="MFS general substrate transporter"/>
    <property type="match status" value="1"/>
</dbReference>
<evidence type="ECO:0000256" key="1">
    <source>
        <dbReference type="ARBA" id="ARBA00004141"/>
    </source>
</evidence>
<feature type="transmembrane region" description="Helical" evidence="6">
    <location>
        <begin position="201"/>
        <end position="222"/>
    </location>
</feature>
<protein>
    <submittedName>
        <fullName evidence="7">Uncharacterized protein</fullName>
    </submittedName>
</protein>
<feature type="region of interest" description="Disordered" evidence="5">
    <location>
        <begin position="1"/>
        <end position="22"/>
    </location>
</feature>
<dbReference type="Proteomes" id="UP001175261">
    <property type="component" value="Unassembled WGS sequence"/>
</dbReference>
<feature type="transmembrane region" description="Helical" evidence="6">
    <location>
        <begin position="378"/>
        <end position="399"/>
    </location>
</feature>
<dbReference type="CDD" id="cd06174">
    <property type="entry name" value="MFS"/>
    <property type="match status" value="1"/>
</dbReference>
<keyword evidence="8" id="KW-1185">Reference proteome</keyword>
<evidence type="ECO:0000256" key="6">
    <source>
        <dbReference type="SAM" id="Phobius"/>
    </source>
</evidence>
<feature type="transmembrane region" description="Helical" evidence="6">
    <location>
        <begin position="411"/>
        <end position="432"/>
    </location>
</feature>
<evidence type="ECO:0000256" key="4">
    <source>
        <dbReference type="ARBA" id="ARBA00023136"/>
    </source>
</evidence>
<dbReference type="GO" id="GO:0016020">
    <property type="term" value="C:membrane"/>
    <property type="evidence" value="ECO:0007669"/>
    <property type="project" value="UniProtKB-SubCell"/>
</dbReference>
<dbReference type="AlphaFoldDB" id="A0AA39GJA9"/>
<proteinExistence type="predicted"/>
<feature type="transmembrane region" description="Helical" evidence="6">
    <location>
        <begin position="303"/>
        <end position="327"/>
    </location>
</feature>
<dbReference type="EMBL" id="JAPDFR010000003">
    <property type="protein sequence ID" value="KAK0388418.1"/>
    <property type="molecule type" value="Genomic_DNA"/>
</dbReference>
<feature type="transmembrane region" description="Helical" evidence="6">
    <location>
        <begin position="444"/>
        <end position="464"/>
    </location>
</feature>
<dbReference type="PANTHER" id="PTHR23507">
    <property type="entry name" value="ZGC:174356"/>
    <property type="match status" value="1"/>
</dbReference>
<comment type="caution">
    <text evidence="7">The sequence shown here is derived from an EMBL/GenBank/DDBJ whole genome shotgun (WGS) entry which is preliminary data.</text>
</comment>
<comment type="subcellular location">
    <subcellularLocation>
        <location evidence="1">Membrane</location>
        <topology evidence="1">Multi-pass membrane protein</topology>
    </subcellularLocation>
</comment>
<feature type="transmembrane region" description="Helical" evidence="6">
    <location>
        <begin position="42"/>
        <end position="61"/>
    </location>
</feature>
<evidence type="ECO:0000256" key="5">
    <source>
        <dbReference type="SAM" id="MobiDB-lite"/>
    </source>
</evidence>
<dbReference type="Gene3D" id="1.20.1250.20">
    <property type="entry name" value="MFS general substrate transporter like domains"/>
    <property type="match status" value="1"/>
</dbReference>
<accession>A0AA39GJA9</accession>